<keyword evidence="1" id="KW-1133">Transmembrane helix</keyword>
<comment type="caution">
    <text evidence="2">The sequence shown here is derived from an EMBL/GenBank/DDBJ whole genome shotgun (WGS) entry which is preliminary data.</text>
</comment>
<organism evidence="2 3">
    <name type="scientific">Oxobacter pfennigii</name>
    <dbReference type="NCBI Taxonomy" id="36849"/>
    <lineage>
        <taxon>Bacteria</taxon>
        <taxon>Bacillati</taxon>
        <taxon>Bacillota</taxon>
        <taxon>Clostridia</taxon>
        <taxon>Eubacteriales</taxon>
        <taxon>Clostridiaceae</taxon>
        <taxon>Oxobacter</taxon>
    </lineage>
</organism>
<protein>
    <submittedName>
        <fullName evidence="2">Uncharacterized protein</fullName>
    </submittedName>
</protein>
<evidence type="ECO:0000313" key="3">
    <source>
        <dbReference type="Proteomes" id="UP000050326"/>
    </source>
</evidence>
<proteinExistence type="predicted"/>
<feature type="transmembrane region" description="Helical" evidence="1">
    <location>
        <begin position="20"/>
        <end position="42"/>
    </location>
</feature>
<keyword evidence="1" id="KW-0472">Membrane</keyword>
<accession>A0A0P8WN29</accession>
<evidence type="ECO:0000313" key="2">
    <source>
        <dbReference type="EMBL" id="KPU43939.1"/>
    </source>
</evidence>
<reference evidence="2 3" key="1">
    <citation type="submission" date="2015-09" db="EMBL/GenBank/DDBJ databases">
        <title>Genome sequence of Oxobacter pfennigii DSM 3222.</title>
        <authorList>
            <person name="Poehlein A."/>
            <person name="Bengelsdorf F.R."/>
            <person name="Schiel-Bengelsdorf B."/>
            <person name="Duerre P."/>
            <person name="Daniel R."/>
        </authorList>
    </citation>
    <scope>NUCLEOTIDE SEQUENCE [LARGE SCALE GENOMIC DNA]</scope>
    <source>
        <strain evidence="2 3">DSM 3222</strain>
    </source>
</reference>
<feature type="transmembrane region" description="Helical" evidence="1">
    <location>
        <begin position="54"/>
        <end position="80"/>
    </location>
</feature>
<dbReference type="AlphaFoldDB" id="A0A0P8WN29"/>
<keyword evidence="1" id="KW-0812">Transmembrane</keyword>
<gene>
    <name evidence="2" type="ORF">OXPF_21040</name>
</gene>
<sequence>MVRSLLMRYKSYFIFNLTYSALKFKMLLSIFLYIFVLYISLLGGVRMKSKHRTFFYRIVTILMVLIFLLSVVGIGIELLINY</sequence>
<dbReference type="Proteomes" id="UP000050326">
    <property type="component" value="Unassembled WGS sequence"/>
</dbReference>
<evidence type="ECO:0000256" key="1">
    <source>
        <dbReference type="SAM" id="Phobius"/>
    </source>
</evidence>
<name>A0A0P8WN29_9CLOT</name>
<dbReference type="EMBL" id="LKET01000032">
    <property type="protein sequence ID" value="KPU43939.1"/>
    <property type="molecule type" value="Genomic_DNA"/>
</dbReference>
<dbReference type="STRING" id="36849.OXPF_21040"/>
<keyword evidence="3" id="KW-1185">Reference proteome</keyword>